<dbReference type="InterPro" id="IPR004843">
    <property type="entry name" value="Calcineurin-like_PHP"/>
</dbReference>
<accession>A0A6N4Q4U2</accession>
<dbReference type="PANTHER" id="PTHR31302">
    <property type="entry name" value="TRANSMEMBRANE PROTEIN WITH METALLOPHOSPHOESTERASE DOMAIN-RELATED"/>
    <property type="match status" value="1"/>
</dbReference>
<feature type="domain" description="Calcineurin-like phosphoesterase" evidence="1">
    <location>
        <begin position="27"/>
        <end position="172"/>
    </location>
</feature>
<sequence>MKLEIGYNFPFEIRKETHQSNCNDDFSILFLSDLHFNGFNKTKVYEIIKKIEELNPTIILFGGDYIDSNKGLIQLKLLLLSLSHRKNLFAIAGNHDYFFGIDKIKECMEANNVFWLEKRSFTFQINNTTIRIVGNLLKTEEKEFDFSILVLHNPKAIDNLKDHHHSAFAGHLHGCQFVFWENKNGLYPGKFFYKWNTLKAMKDDCQFFISKGLGDTLPIRFNCKRDMIFLQVNGIQDRIIF</sequence>
<dbReference type="GO" id="GO:0016787">
    <property type="term" value="F:hydrolase activity"/>
    <property type="evidence" value="ECO:0007669"/>
    <property type="project" value="InterPro"/>
</dbReference>
<dbReference type="AlphaFoldDB" id="A0A6N4Q4U2"/>
<gene>
    <name evidence="2" type="ORF">EHQ18_12410</name>
</gene>
<protein>
    <recommendedName>
        <fullName evidence="1">Calcineurin-like phosphoesterase domain-containing protein</fullName>
    </recommendedName>
</protein>
<comment type="caution">
    <text evidence="2">The sequence shown here is derived from an EMBL/GenBank/DDBJ whole genome shotgun (WGS) entry which is preliminary data.</text>
</comment>
<dbReference type="InterPro" id="IPR051158">
    <property type="entry name" value="Metallophosphoesterase_sf"/>
</dbReference>
<dbReference type="OrthoDB" id="9780884at2"/>
<name>A0A6N4Q4U2_9LEPT</name>
<proteinExistence type="predicted"/>
<evidence type="ECO:0000259" key="1">
    <source>
        <dbReference type="Pfam" id="PF00149"/>
    </source>
</evidence>
<dbReference type="EMBL" id="RQFF01000030">
    <property type="protein sequence ID" value="TGK69590.1"/>
    <property type="molecule type" value="Genomic_DNA"/>
</dbReference>
<dbReference type="Proteomes" id="UP000297239">
    <property type="component" value="Unassembled WGS sequence"/>
</dbReference>
<dbReference type="InterPro" id="IPR029052">
    <property type="entry name" value="Metallo-depent_PP-like"/>
</dbReference>
<keyword evidence="3" id="KW-1185">Reference proteome</keyword>
<organism evidence="2 3">
    <name type="scientific">Leptospira kanakyensis</name>
    <dbReference type="NCBI Taxonomy" id="2484968"/>
    <lineage>
        <taxon>Bacteria</taxon>
        <taxon>Pseudomonadati</taxon>
        <taxon>Spirochaetota</taxon>
        <taxon>Spirochaetia</taxon>
        <taxon>Leptospirales</taxon>
        <taxon>Leptospiraceae</taxon>
        <taxon>Leptospira</taxon>
    </lineage>
</organism>
<evidence type="ECO:0000313" key="3">
    <source>
        <dbReference type="Proteomes" id="UP000297239"/>
    </source>
</evidence>
<dbReference type="SUPFAM" id="SSF56300">
    <property type="entry name" value="Metallo-dependent phosphatases"/>
    <property type="match status" value="1"/>
</dbReference>
<dbReference type="Pfam" id="PF00149">
    <property type="entry name" value="Metallophos"/>
    <property type="match status" value="1"/>
</dbReference>
<dbReference type="PANTHER" id="PTHR31302:SF0">
    <property type="entry name" value="TRANSMEMBRANE PROTEIN WITH METALLOPHOSPHOESTERASE DOMAIN"/>
    <property type="match status" value="1"/>
</dbReference>
<reference evidence="2" key="1">
    <citation type="journal article" date="2019" name="PLoS Negl. Trop. Dis.">
        <title>Revisiting the worldwide diversity of Leptospira species in the environment.</title>
        <authorList>
            <person name="Vincent A.T."/>
            <person name="Schiettekatte O."/>
            <person name="Bourhy P."/>
            <person name="Veyrier F.J."/>
            <person name="Picardeau M."/>
        </authorList>
    </citation>
    <scope>NUCLEOTIDE SEQUENCE [LARGE SCALE GENOMIC DNA]</scope>
    <source>
        <strain evidence="2">201800293</strain>
    </source>
</reference>
<dbReference type="RefSeq" id="WP_135634784.1">
    <property type="nucleotide sequence ID" value="NZ_JAMQPQ010000001.1"/>
</dbReference>
<dbReference type="Gene3D" id="3.60.21.10">
    <property type="match status" value="1"/>
</dbReference>
<evidence type="ECO:0000313" key="2">
    <source>
        <dbReference type="EMBL" id="TGK69590.1"/>
    </source>
</evidence>